<dbReference type="GO" id="GO:0003743">
    <property type="term" value="F:translation initiation factor activity"/>
    <property type="evidence" value="ECO:0007669"/>
    <property type="project" value="UniProtKB-KW"/>
</dbReference>
<dbReference type="InterPro" id="IPR019815">
    <property type="entry name" value="Translation_initiation_fac_3_C"/>
</dbReference>
<dbReference type="PANTHER" id="PTHR10938">
    <property type="entry name" value="TRANSLATION INITIATION FACTOR IF-3"/>
    <property type="match status" value="1"/>
</dbReference>
<dbReference type="EMBL" id="FPHJ01000027">
    <property type="protein sequence ID" value="SFV59778.1"/>
    <property type="molecule type" value="Genomic_DNA"/>
</dbReference>
<dbReference type="InterPro" id="IPR001288">
    <property type="entry name" value="Translation_initiation_fac_3"/>
</dbReference>
<accession>A0A1W1C1Q8</accession>
<evidence type="ECO:0000256" key="1">
    <source>
        <dbReference type="ARBA" id="ARBA00005439"/>
    </source>
</evidence>
<evidence type="ECO:0000259" key="5">
    <source>
        <dbReference type="Pfam" id="PF05198"/>
    </source>
</evidence>
<dbReference type="SUPFAM" id="SSF55200">
    <property type="entry name" value="Translation initiation factor IF3, C-terminal domain"/>
    <property type="match status" value="1"/>
</dbReference>
<dbReference type="GO" id="GO:0043022">
    <property type="term" value="F:ribosome binding"/>
    <property type="evidence" value="ECO:0007669"/>
    <property type="project" value="TreeGrafter"/>
</dbReference>
<dbReference type="Pfam" id="PF05198">
    <property type="entry name" value="IF3_N"/>
    <property type="match status" value="1"/>
</dbReference>
<proteinExistence type="inferred from homology"/>
<gene>
    <name evidence="6" type="ORF">MNB_SUP05-5-644</name>
</gene>
<dbReference type="Pfam" id="PF00707">
    <property type="entry name" value="IF3_C"/>
    <property type="match status" value="1"/>
</dbReference>
<evidence type="ECO:0000256" key="2">
    <source>
        <dbReference type="ARBA" id="ARBA00022540"/>
    </source>
</evidence>
<feature type="domain" description="Translation initiation factor 3 C-terminal" evidence="4">
    <location>
        <begin position="89"/>
        <end position="174"/>
    </location>
</feature>
<reference evidence="6" key="1">
    <citation type="submission" date="2016-10" db="EMBL/GenBank/DDBJ databases">
        <authorList>
            <person name="de Groot N.N."/>
        </authorList>
    </citation>
    <scope>NUCLEOTIDE SEQUENCE</scope>
</reference>
<dbReference type="GO" id="GO:0005829">
    <property type="term" value="C:cytosol"/>
    <property type="evidence" value="ECO:0007669"/>
    <property type="project" value="TreeGrafter"/>
</dbReference>
<evidence type="ECO:0000256" key="3">
    <source>
        <dbReference type="ARBA" id="ARBA00022917"/>
    </source>
</evidence>
<dbReference type="InterPro" id="IPR036787">
    <property type="entry name" value="T_IF-3_N_sf"/>
</dbReference>
<keyword evidence="3" id="KW-0648">Protein biosynthesis</keyword>
<dbReference type="HAMAP" id="MF_00080">
    <property type="entry name" value="IF_3"/>
    <property type="match status" value="1"/>
</dbReference>
<dbReference type="GO" id="GO:0016020">
    <property type="term" value="C:membrane"/>
    <property type="evidence" value="ECO:0007669"/>
    <property type="project" value="TreeGrafter"/>
</dbReference>
<dbReference type="Gene3D" id="3.10.20.80">
    <property type="entry name" value="Translation initiation factor 3 (IF-3), N-terminal domain"/>
    <property type="match status" value="1"/>
</dbReference>
<dbReference type="InterPro" id="IPR019814">
    <property type="entry name" value="Translation_initiation_fac_3_N"/>
</dbReference>
<dbReference type="FunFam" id="3.30.110.10:FF:000001">
    <property type="entry name" value="Translation initiation factor IF-3"/>
    <property type="match status" value="1"/>
</dbReference>
<organism evidence="6">
    <name type="scientific">hydrothermal vent metagenome</name>
    <dbReference type="NCBI Taxonomy" id="652676"/>
    <lineage>
        <taxon>unclassified sequences</taxon>
        <taxon>metagenomes</taxon>
        <taxon>ecological metagenomes</taxon>
    </lineage>
</organism>
<comment type="similarity">
    <text evidence="1">Belongs to the IF-3 family.</text>
</comment>
<dbReference type="InterPro" id="IPR019813">
    <property type="entry name" value="Translation_initiation_fac3_CS"/>
</dbReference>
<protein>
    <submittedName>
        <fullName evidence="6">Translation initiation factor 3</fullName>
    </submittedName>
</protein>
<evidence type="ECO:0000259" key="4">
    <source>
        <dbReference type="Pfam" id="PF00707"/>
    </source>
</evidence>
<dbReference type="GO" id="GO:0032790">
    <property type="term" value="P:ribosome disassembly"/>
    <property type="evidence" value="ECO:0007669"/>
    <property type="project" value="TreeGrafter"/>
</dbReference>
<dbReference type="PANTHER" id="PTHR10938:SF0">
    <property type="entry name" value="TRANSLATION INITIATION FACTOR IF-3, MITOCHONDRIAL"/>
    <property type="match status" value="1"/>
</dbReference>
<dbReference type="SUPFAM" id="SSF54364">
    <property type="entry name" value="Translation initiation factor IF3, N-terminal domain"/>
    <property type="match status" value="1"/>
</dbReference>
<keyword evidence="2 6" id="KW-0396">Initiation factor</keyword>
<sequence length="177" mass="20542">MNIKNEKKQKVFINESIRADQVRTVDSKGEQLGVLKTSKALELAKKQNLDLVEISPNATPPVCKIMDFGKFLYEQKKRTNDAKKKQKQTQVKTIKYRPGTEESDYQVKFRNIVKFLENGDKVKVGIWFRGREMTHRDIGLEILKRIKEETKEFANVEQEAKIEGRQLGMMLAPKSKK</sequence>
<feature type="domain" description="Translation initiation factor 3 N-terminal" evidence="5">
    <location>
        <begin position="13"/>
        <end position="81"/>
    </location>
</feature>
<dbReference type="Gene3D" id="3.30.110.10">
    <property type="entry name" value="Translation initiation factor 3 (IF-3), C-terminal domain"/>
    <property type="match status" value="1"/>
</dbReference>
<dbReference type="AlphaFoldDB" id="A0A1W1C1Q8"/>
<evidence type="ECO:0000313" key="6">
    <source>
        <dbReference type="EMBL" id="SFV59778.1"/>
    </source>
</evidence>
<dbReference type="FunFam" id="3.10.20.80:FF:000001">
    <property type="entry name" value="Translation initiation factor IF-3"/>
    <property type="match status" value="1"/>
</dbReference>
<dbReference type="PROSITE" id="PS00938">
    <property type="entry name" value="IF3"/>
    <property type="match status" value="1"/>
</dbReference>
<dbReference type="InterPro" id="IPR036788">
    <property type="entry name" value="T_IF-3_C_sf"/>
</dbReference>
<name>A0A1W1C1Q8_9ZZZZ</name>
<dbReference type="NCBIfam" id="TIGR00168">
    <property type="entry name" value="infC"/>
    <property type="match status" value="1"/>
</dbReference>